<dbReference type="PANTHER" id="PTHR30036">
    <property type="entry name" value="D-XYLOSE-BINDING PERIPLASMIC PROTEIN"/>
    <property type="match status" value="1"/>
</dbReference>
<comment type="subcellular location">
    <subcellularLocation>
        <location evidence="1">Periplasm</location>
    </subcellularLocation>
</comment>
<dbReference type="AlphaFoldDB" id="A0A6J5D7I5"/>
<dbReference type="PANTHER" id="PTHR30036:SF7">
    <property type="entry name" value="ABC TRANSPORTER PERIPLASMIC-BINDING PROTEIN YPHF"/>
    <property type="match status" value="1"/>
</dbReference>
<organism evidence="5 6">
    <name type="scientific">Paraburkholderia solisilvae</name>
    <dbReference type="NCBI Taxonomy" id="624376"/>
    <lineage>
        <taxon>Bacteria</taxon>
        <taxon>Pseudomonadati</taxon>
        <taxon>Pseudomonadota</taxon>
        <taxon>Betaproteobacteria</taxon>
        <taxon>Burkholderiales</taxon>
        <taxon>Burkholderiaceae</taxon>
        <taxon>Paraburkholderia</taxon>
    </lineage>
</organism>
<dbReference type="CDD" id="cd20001">
    <property type="entry name" value="PBP1_LsrB_Quorum_Sensing-like"/>
    <property type="match status" value="1"/>
</dbReference>
<dbReference type="InterPro" id="IPR028082">
    <property type="entry name" value="Peripla_BP_I"/>
</dbReference>
<dbReference type="SUPFAM" id="SSF53822">
    <property type="entry name" value="Periplasmic binding protein-like I"/>
    <property type="match status" value="1"/>
</dbReference>
<keyword evidence="6" id="KW-1185">Reference proteome</keyword>
<name>A0A6J5D7I5_9BURK</name>
<dbReference type="Gene3D" id="3.40.50.2300">
    <property type="match status" value="2"/>
</dbReference>
<feature type="chain" id="PRO_5026712478" evidence="3">
    <location>
        <begin position="26"/>
        <end position="334"/>
    </location>
</feature>
<dbReference type="GO" id="GO:0030288">
    <property type="term" value="C:outer membrane-bounded periplasmic space"/>
    <property type="evidence" value="ECO:0007669"/>
    <property type="project" value="TreeGrafter"/>
</dbReference>
<dbReference type="InterPro" id="IPR025997">
    <property type="entry name" value="SBP_2_dom"/>
</dbReference>
<evidence type="ECO:0000313" key="6">
    <source>
        <dbReference type="Proteomes" id="UP000494329"/>
    </source>
</evidence>
<dbReference type="EMBL" id="CADIKF010000005">
    <property type="protein sequence ID" value="CAB3750228.1"/>
    <property type="molecule type" value="Genomic_DNA"/>
</dbReference>
<evidence type="ECO:0000256" key="1">
    <source>
        <dbReference type="ARBA" id="ARBA00004418"/>
    </source>
</evidence>
<dbReference type="RefSeq" id="WP_175109677.1">
    <property type="nucleotide sequence ID" value="NZ_CADIKF010000005.1"/>
</dbReference>
<dbReference type="GO" id="GO:0030246">
    <property type="term" value="F:carbohydrate binding"/>
    <property type="evidence" value="ECO:0007669"/>
    <property type="project" value="TreeGrafter"/>
</dbReference>
<dbReference type="Proteomes" id="UP000494329">
    <property type="component" value="Unassembled WGS sequence"/>
</dbReference>
<gene>
    <name evidence="5" type="primary">lsrB_1</name>
    <name evidence="5" type="ORF">LMG29739_00996</name>
</gene>
<evidence type="ECO:0000256" key="2">
    <source>
        <dbReference type="ARBA" id="ARBA00007639"/>
    </source>
</evidence>
<comment type="similarity">
    <text evidence="2">Belongs to the bacterial solute-binding protein 2 family.</text>
</comment>
<reference evidence="5 6" key="1">
    <citation type="submission" date="2020-04" db="EMBL/GenBank/DDBJ databases">
        <authorList>
            <person name="De Canck E."/>
        </authorList>
    </citation>
    <scope>NUCLEOTIDE SEQUENCE [LARGE SCALE GENOMIC DNA]</scope>
    <source>
        <strain evidence="5 6">LMG 29739</strain>
    </source>
</reference>
<proteinExistence type="inferred from homology"/>
<evidence type="ECO:0000313" key="5">
    <source>
        <dbReference type="EMBL" id="CAB3750228.1"/>
    </source>
</evidence>
<keyword evidence="3" id="KW-0732">Signal</keyword>
<dbReference type="InterPro" id="IPR050555">
    <property type="entry name" value="Bact_Solute-Bind_Prot2"/>
</dbReference>
<sequence length="334" mass="35734">MKRIRLGVALTACALAAGIAATAYAATNETIVTVVKVTGISWFNRMDEGVKEFGKENPGVTVYQTGPGRADAAQQLKIIEDLIAKKVSAIAVVPFDPPTLEPALKKAMDRGIKVVTHEADNEKNTMVDVEAFDNSAYGAALNERLASCMHDEGKWATLVGSLGSRSQVQWADGGIDNAAKKYPKMQLVEKNLETNNDGERAYEVAKEVLRKYPDLKGFQGSSSLDVIGIGRAVEESGRQGKICVYGTGLPTEAGKYLESGAINGIAFWDPKLAGIAMNKVAKMLLDGKTVENGANLGLPGYEKVTVSKGPGKGIIVRGQGWVSVDKSNYKQYSF</sequence>
<feature type="domain" description="Periplasmic binding protein" evidence="4">
    <location>
        <begin position="31"/>
        <end position="288"/>
    </location>
</feature>
<accession>A0A6J5D7I5</accession>
<protein>
    <submittedName>
        <fullName evidence="5">Autoinducer 2-binding protein LsrB</fullName>
    </submittedName>
</protein>
<evidence type="ECO:0000259" key="4">
    <source>
        <dbReference type="Pfam" id="PF13407"/>
    </source>
</evidence>
<dbReference type="Pfam" id="PF13407">
    <property type="entry name" value="Peripla_BP_4"/>
    <property type="match status" value="1"/>
</dbReference>
<feature type="signal peptide" evidence="3">
    <location>
        <begin position="1"/>
        <end position="25"/>
    </location>
</feature>
<evidence type="ECO:0000256" key="3">
    <source>
        <dbReference type="SAM" id="SignalP"/>
    </source>
</evidence>